<protein>
    <submittedName>
        <fullName evidence="1">Uncharacterized protein</fullName>
    </submittedName>
</protein>
<evidence type="ECO:0000313" key="2">
    <source>
        <dbReference type="Proteomes" id="UP000308600"/>
    </source>
</evidence>
<gene>
    <name evidence="1" type="ORF">BDN72DRAFT_874256</name>
</gene>
<sequence length="431" mass="48450">MSGSTQKRQSRSTTTSLKVTTQPRKAARKSQSGTAAPSTPTTRDRSASPQLRGSQSSTRSRRAHEPSPELRAPSPDASSDIPEYDDEEEEEMRGLADPRKMTSTQYAVAKGRFIGRYRFMYRDFRVLLEMGTRLLDSEVVQDPDDEEYELAGAARELFNLAPLLQDHFMVNPNSINKIVKNLDEGRRKARGSDINSLKTHMKRWKDFVDDPTFDPFERASLGFNHPLTAPLLCPQTLNWSNEETQNGLRDGTIIPGPDDFPRLLWENPEAATPGSFTTGFLRSPWVVLTCKHLYIGPRAAYKKSSHKSNRPGNAAAHGVREMTKYAVAYAATLFRFVLSDQSSFSAQDDHEGKLFLYRSFYHNVVSIFDEMPEKMGEELLRWYDKQVFGSIYEGEDGAGAGSKRVKENSVMFALREEMRALAAAQVQAAAD</sequence>
<name>A0ACD3BDQ2_9AGAR</name>
<dbReference type="EMBL" id="ML208261">
    <property type="protein sequence ID" value="TFK76061.1"/>
    <property type="molecule type" value="Genomic_DNA"/>
</dbReference>
<evidence type="ECO:0000313" key="1">
    <source>
        <dbReference type="EMBL" id="TFK76061.1"/>
    </source>
</evidence>
<dbReference type="Proteomes" id="UP000308600">
    <property type="component" value="Unassembled WGS sequence"/>
</dbReference>
<keyword evidence="2" id="KW-1185">Reference proteome</keyword>
<proteinExistence type="predicted"/>
<accession>A0ACD3BDQ2</accession>
<organism evidence="1 2">
    <name type="scientific">Pluteus cervinus</name>
    <dbReference type="NCBI Taxonomy" id="181527"/>
    <lineage>
        <taxon>Eukaryota</taxon>
        <taxon>Fungi</taxon>
        <taxon>Dikarya</taxon>
        <taxon>Basidiomycota</taxon>
        <taxon>Agaricomycotina</taxon>
        <taxon>Agaricomycetes</taxon>
        <taxon>Agaricomycetidae</taxon>
        <taxon>Agaricales</taxon>
        <taxon>Pluteineae</taxon>
        <taxon>Pluteaceae</taxon>
        <taxon>Pluteus</taxon>
    </lineage>
</organism>
<reference evidence="1 2" key="1">
    <citation type="journal article" date="2019" name="Nat. Ecol. Evol.">
        <title>Megaphylogeny resolves global patterns of mushroom evolution.</title>
        <authorList>
            <person name="Varga T."/>
            <person name="Krizsan K."/>
            <person name="Foldi C."/>
            <person name="Dima B."/>
            <person name="Sanchez-Garcia M."/>
            <person name="Sanchez-Ramirez S."/>
            <person name="Szollosi G.J."/>
            <person name="Szarkandi J.G."/>
            <person name="Papp V."/>
            <person name="Albert L."/>
            <person name="Andreopoulos W."/>
            <person name="Angelini C."/>
            <person name="Antonin V."/>
            <person name="Barry K.W."/>
            <person name="Bougher N.L."/>
            <person name="Buchanan P."/>
            <person name="Buyck B."/>
            <person name="Bense V."/>
            <person name="Catcheside P."/>
            <person name="Chovatia M."/>
            <person name="Cooper J."/>
            <person name="Damon W."/>
            <person name="Desjardin D."/>
            <person name="Finy P."/>
            <person name="Geml J."/>
            <person name="Haridas S."/>
            <person name="Hughes K."/>
            <person name="Justo A."/>
            <person name="Karasinski D."/>
            <person name="Kautmanova I."/>
            <person name="Kiss B."/>
            <person name="Kocsube S."/>
            <person name="Kotiranta H."/>
            <person name="LaButti K.M."/>
            <person name="Lechner B.E."/>
            <person name="Liimatainen K."/>
            <person name="Lipzen A."/>
            <person name="Lukacs Z."/>
            <person name="Mihaltcheva S."/>
            <person name="Morgado L.N."/>
            <person name="Niskanen T."/>
            <person name="Noordeloos M.E."/>
            <person name="Ohm R.A."/>
            <person name="Ortiz-Santana B."/>
            <person name="Ovrebo C."/>
            <person name="Racz N."/>
            <person name="Riley R."/>
            <person name="Savchenko A."/>
            <person name="Shiryaev A."/>
            <person name="Soop K."/>
            <person name="Spirin V."/>
            <person name="Szebenyi C."/>
            <person name="Tomsovsky M."/>
            <person name="Tulloss R.E."/>
            <person name="Uehling J."/>
            <person name="Grigoriev I.V."/>
            <person name="Vagvolgyi C."/>
            <person name="Papp T."/>
            <person name="Martin F.M."/>
            <person name="Miettinen O."/>
            <person name="Hibbett D.S."/>
            <person name="Nagy L.G."/>
        </authorList>
    </citation>
    <scope>NUCLEOTIDE SEQUENCE [LARGE SCALE GENOMIC DNA]</scope>
    <source>
        <strain evidence="1 2">NL-1719</strain>
    </source>
</reference>